<dbReference type="Proteomes" id="UP000603317">
    <property type="component" value="Unassembled WGS sequence"/>
</dbReference>
<dbReference type="SUPFAM" id="SSF55729">
    <property type="entry name" value="Acyl-CoA N-acyltransferases (Nat)"/>
    <property type="match status" value="1"/>
</dbReference>
<dbReference type="CDD" id="cd04301">
    <property type="entry name" value="NAT_SF"/>
    <property type="match status" value="1"/>
</dbReference>
<evidence type="ECO:0000259" key="3">
    <source>
        <dbReference type="PROSITE" id="PS51186"/>
    </source>
</evidence>
<accession>A0ABQ1FFH3</accession>
<dbReference type="InterPro" id="IPR000182">
    <property type="entry name" value="GNAT_dom"/>
</dbReference>
<evidence type="ECO:0000313" key="4">
    <source>
        <dbReference type="EMBL" id="GGA10245.1"/>
    </source>
</evidence>
<evidence type="ECO:0000313" key="5">
    <source>
        <dbReference type="Proteomes" id="UP000603317"/>
    </source>
</evidence>
<dbReference type="InterPro" id="IPR016181">
    <property type="entry name" value="Acyl_CoA_acyltransferase"/>
</dbReference>
<dbReference type="PANTHER" id="PTHR43800:SF1">
    <property type="entry name" value="PEPTIDYL-LYSINE N-ACETYLTRANSFERASE YJAB"/>
    <property type="match status" value="1"/>
</dbReference>
<feature type="domain" description="N-acetyltransferase" evidence="3">
    <location>
        <begin position="7"/>
        <end position="156"/>
    </location>
</feature>
<reference evidence="5" key="1">
    <citation type="journal article" date="2019" name="Int. J. Syst. Evol. Microbiol.">
        <title>The Global Catalogue of Microorganisms (GCM) 10K type strain sequencing project: providing services to taxonomists for standard genome sequencing and annotation.</title>
        <authorList>
            <consortium name="The Broad Institute Genomics Platform"/>
            <consortium name="The Broad Institute Genome Sequencing Center for Infectious Disease"/>
            <person name="Wu L."/>
            <person name="Ma J."/>
        </authorList>
    </citation>
    <scope>NUCLEOTIDE SEQUENCE [LARGE SCALE GENOMIC DNA]</scope>
    <source>
        <strain evidence="5">CGMCC 1.15297</strain>
    </source>
</reference>
<keyword evidence="5" id="KW-1185">Reference proteome</keyword>
<dbReference type="EMBL" id="BMID01000001">
    <property type="protein sequence ID" value="GGA10245.1"/>
    <property type="molecule type" value="Genomic_DNA"/>
</dbReference>
<dbReference type="Gene3D" id="3.40.630.30">
    <property type="match status" value="1"/>
</dbReference>
<sequence>MNDWSLRLARPGDASHFPAVEHSAAQAFGEIEGLETLVDGWSIPEERHRLLIAKGHCLTALVDDQIAGFVAAERFGRALHLWEMSVASDFQRHGIGSGLVRACAIDAANAGCQCLTLTTFAQVPWNAPFYARLGFERIEDLAAWPRQAQLLEEENESFGKSHERIAMVRFLD</sequence>
<organism evidence="4 5">
    <name type="scientific">Blastomonas marina</name>
    <dbReference type="NCBI Taxonomy" id="1867408"/>
    <lineage>
        <taxon>Bacteria</taxon>
        <taxon>Pseudomonadati</taxon>
        <taxon>Pseudomonadota</taxon>
        <taxon>Alphaproteobacteria</taxon>
        <taxon>Sphingomonadales</taxon>
        <taxon>Sphingomonadaceae</taxon>
        <taxon>Blastomonas</taxon>
    </lineage>
</organism>
<keyword evidence="1" id="KW-0808">Transferase</keyword>
<proteinExistence type="predicted"/>
<dbReference type="RefSeq" id="WP_188642625.1">
    <property type="nucleotide sequence ID" value="NZ_BMID01000001.1"/>
</dbReference>
<dbReference type="PROSITE" id="PS51186">
    <property type="entry name" value="GNAT"/>
    <property type="match status" value="1"/>
</dbReference>
<protein>
    <submittedName>
        <fullName evidence="4">Acetyltransferase</fullName>
    </submittedName>
</protein>
<dbReference type="PANTHER" id="PTHR43800">
    <property type="entry name" value="PEPTIDYL-LYSINE N-ACETYLTRANSFERASE YJAB"/>
    <property type="match status" value="1"/>
</dbReference>
<name>A0ABQ1FFH3_9SPHN</name>
<evidence type="ECO:0000256" key="1">
    <source>
        <dbReference type="ARBA" id="ARBA00022679"/>
    </source>
</evidence>
<keyword evidence="2" id="KW-0012">Acyltransferase</keyword>
<comment type="caution">
    <text evidence="4">The sequence shown here is derived from an EMBL/GenBank/DDBJ whole genome shotgun (WGS) entry which is preliminary data.</text>
</comment>
<evidence type="ECO:0000256" key="2">
    <source>
        <dbReference type="ARBA" id="ARBA00023315"/>
    </source>
</evidence>
<dbReference type="Pfam" id="PF00583">
    <property type="entry name" value="Acetyltransf_1"/>
    <property type="match status" value="1"/>
</dbReference>
<gene>
    <name evidence="4" type="ORF">GCM10010923_20880</name>
</gene>